<keyword evidence="2" id="KW-0597">Phosphoprotein</keyword>
<dbReference type="FunFam" id="3.40.366.10:FF:000002">
    <property type="entry name" value="Probable polyketide synthase 2"/>
    <property type="match status" value="1"/>
</dbReference>
<dbReference type="InterPro" id="IPR016035">
    <property type="entry name" value="Acyl_Trfase/lysoPLipase"/>
</dbReference>
<dbReference type="SUPFAM" id="SSF55048">
    <property type="entry name" value="Probable ACP-binding domain of malonyl-CoA ACP transacylase"/>
    <property type="match status" value="1"/>
</dbReference>
<dbReference type="AlphaFoldDB" id="A0A1D8TVU8"/>
<dbReference type="InterPro" id="IPR016036">
    <property type="entry name" value="Malonyl_transacylase_ACP-bd"/>
</dbReference>
<keyword evidence="1" id="KW-0596">Phosphopantetheine</keyword>
<dbReference type="Gene3D" id="3.30.70.3290">
    <property type="match status" value="1"/>
</dbReference>
<gene>
    <name evidence="6" type="ORF">BJP34_22185</name>
</gene>
<dbReference type="InterPro" id="IPR036736">
    <property type="entry name" value="ACP-like_sf"/>
</dbReference>
<dbReference type="SMART" id="SM00825">
    <property type="entry name" value="PKS_KS"/>
    <property type="match status" value="1"/>
</dbReference>
<dbReference type="PROSITE" id="PS50075">
    <property type="entry name" value="CARRIER"/>
    <property type="match status" value="1"/>
</dbReference>
<evidence type="ECO:0000256" key="1">
    <source>
        <dbReference type="ARBA" id="ARBA00022450"/>
    </source>
</evidence>
<reference evidence="7" key="1">
    <citation type="submission" date="2016-10" db="EMBL/GenBank/DDBJ databases">
        <title>Comparative genomics uncovers the prolific and rare metabolic potential of the cyanobacterial genus Moorea.</title>
        <authorList>
            <person name="Leao T."/>
            <person name="Castelao G."/>
            <person name="Korobeynikov A."/>
            <person name="Monroe E.A."/>
            <person name="Podell S."/>
            <person name="Glukhov E."/>
            <person name="Allen E."/>
            <person name="Gerwick W.H."/>
            <person name="Gerwick L."/>
        </authorList>
    </citation>
    <scope>NUCLEOTIDE SEQUENCE [LARGE SCALE GENOMIC DNA]</scope>
    <source>
        <strain evidence="7">PAL-8-15-08-1</strain>
    </source>
</reference>
<evidence type="ECO:0000313" key="6">
    <source>
        <dbReference type="EMBL" id="AOX01782.1"/>
    </source>
</evidence>
<dbReference type="SUPFAM" id="SSF47336">
    <property type="entry name" value="ACP-like"/>
    <property type="match status" value="1"/>
</dbReference>
<dbReference type="Pfam" id="PF00698">
    <property type="entry name" value="Acyl_transf_1"/>
    <property type="match status" value="1"/>
</dbReference>
<dbReference type="PANTHER" id="PTHR43775">
    <property type="entry name" value="FATTY ACID SYNTHASE"/>
    <property type="match status" value="1"/>
</dbReference>
<name>A0A1D8TVU8_9CYAN</name>
<dbReference type="InterPro" id="IPR016039">
    <property type="entry name" value="Thiolase-like"/>
</dbReference>
<dbReference type="InterPro" id="IPR001227">
    <property type="entry name" value="Ac_transferase_dom_sf"/>
</dbReference>
<dbReference type="SMART" id="SM00827">
    <property type="entry name" value="PKS_AT"/>
    <property type="match status" value="1"/>
</dbReference>
<dbReference type="GO" id="GO:0004315">
    <property type="term" value="F:3-oxoacyl-[acyl-carrier-protein] synthase activity"/>
    <property type="evidence" value="ECO:0007669"/>
    <property type="project" value="InterPro"/>
</dbReference>
<dbReference type="SMART" id="SM01294">
    <property type="entry name" value="PKS_PP_betabranch"/>
    <property type="match status" value="1"/>
</dbReference>
<proteinExistence type="predicted"/>
<feature type="domain" description="Ketosynthase family 3 (KS3)" evidence="5">
    <location>
        <begin position="23"/>
        <end position="447"/>
    </location>
</feature>
<dbReference type="InterPro" id="IPR020806">
    <property type="entry name" value="PKS_PP-bd"/>
</dbReference>
<organism evidence="6 7">
    <name type="scientific">Moorena producens PAL-8-15-08-1</name>
    <dbReference type="NCBI Taxonomy" id="1458985"/>
    <lineage>
        <taxon>Bacteria</taxon>
        <taxon>Bacillati</taxon>
        <taxon>Cyanobacteriota</taxon>
        <taxon>Cyanophyceae</taxon>
        <taxon>Coleofasciculales</taxon>
        <taxon>Coleofasciculaceae</taxon>
        <taxon>Moorena</taxon>
    </lineage>
</organism>
<dbReference type="InterPro" id="IPR014043">
    <property type="entry name" value="Acyl_transferase_dom"/>
</dbReference>
<evidence type="ECO:0000256" key="2">
    <source>
        <dbReference type="ARBA" id="ARBA00022553"/>
    </source>
</evidence>
<evidence type="ECO:0000313" key="7">
    <source>
        <dbReference type="Proteomes" id="UP000177870"/>
    </source>
</evidence>
<keyword evidence="3" id="KW-0808">Transferase</keyword>
<dbReference type="EMBL" id="CP017599">
    <property type="protein sequence ID" value="AOX01782.1"/>
    <property type="molecule type" value="Genomic_DNA"/>
</dbReference>
<dbReference type="Proteomes" id="UP000177870">
    <property type="component" value="Chromosome"/>
</dbReference>
<evidence type="ECO:0000259" key="4">
    <source>
        <dbReference type="PROSITE" id="PS50075"/>
    </source>
</evidence>
<dbReference type="PROSITE" id="PS00606">
    <property type="entry name" value="KS3_1"/>
    <property type="match status" value="1"/>
</dbReference>
<dbReference type="GO" id="GO:0004312">
    <property type="term" value="F:fatty acid synthase activity"/>
    <property type="evidence" value="ECO:0007669"/>
    <property type="project" value="TreeGrafter"/>
</dbReference>
<dbReference type="Pfam" id="PF00550">
    <property type="entry name" value="PP-binding"/>
    <property type="match status" value="1"/>
</dbReference>
<sequence>MANALLQLESMQSKLDALERAKTEPIAIIGIGCRFPGGIDNPEAFWRILHDGVDTITEVPKNRWDIDSYYDPDPDTTGKIYTRDGGFLTEVDTFDSQFFKILPREATSLDPQQRLLLEVSWEALEYAHQVSEQLYNSLTGVFVGISTNDYAKRLLGTEAPDAYFGTGNAFSAAAGRLSYVLGLTGPSMAVDTACSSSLVAVHLACQSLRQQECHLALAGGVNLLLSPEASITFSQGRMLAPDGRCKTFDAAANGYVRGEGCGIIVLKRLSDAIASQDQILAVIRGSAINQDGPSGGLTVPNGPSQQAVIRQALKNGGVDPVQVSYIEAHGTGTSLGDPIEVGAIGAVFGASHSQEHPLIIGSLKTNIGHLEAAAGIAGLLKVVLQLQHQEIAPHLHLREPNPYINWDELPLNVPTQPTPWSAGSEKLFAGVSSFGFSGTNAHVVLEEAPSQFKSRSRSVGFAESPLAPLNNGGNSKVKSEDFSERPFHLLTLSAKSREALTELATRYQKHLETHQELALGDICFSANTGRTHFKHRLAVVASSSVELKEKLAAFSISKEVAGLYQKELQSTTTKPKVAFLFTGQGSQYVNMGRELYEQEPIFRKTLEQCDTILRLYQQKPLLSVLYPEPGETSPIDETAYTQPALFAIEYALAQLWKSWGIEPDVVMGHSVGEYVAACVAGVFSLEDGLKLIAERARLMNSLPQDGAMVSVIASVEQVRANIGASPSPNHVAIAAINAPESTVISGLEAGVQAVADQLQIEGVKTKPLKVSHGFHSPLMEPMIEEFKTVARQVSYSEPKIKMISNVTGEVATVEVATAEYWCRHIFFPVNFVAGMETLHQSGYEVFLECGPKPILLGLGRQCISKKTCIWLPSLRPRQEDWQQILQSLGELYVRGLQIDWKGFEGNYPRSKVTLPTYPFQRKRFWIEVAENYAKHEPVKEIEDSYSSFKERYAITGHLTVDNIQRCLTDLMAKELGIDTDTIDSKIDFDRYGIDSVLAVGIAQTIGSVMGVKISPLDLMQNSNLEQLSKFIANQASSQEREVLEI</sequence>
<dbReference type="Gene3D" id="3.40.366.10">
    <property type="entry name" value="Malonyl-Coenzyme A Acyl Carrier Protein, domain 2"/>
    <property type="match status" value="1"/>
</dbReference>
<dbReference type="SMART" id="SM00823">
    <property type="entry name" value="PKS_PP"/>
    <property type="match status" value="1"/>
</dbReference>
<dbReference type="FunFam" id="3.40.47.10:FF:000019">
    <property type="entry name" value="Polyketide synthase type I"/>
    <property type="match status" value="1"/>
</dbReference>
<dbReference type="GO" id="GO:0006633">
    <property type="term" value="P:fatty acid biosynthetic process"/>
    <property type="evidence" value="ECO:0007669"/>
    <property type="project" value="InterPro"/>
</dbReference>
<dbReference type="SUPFAM" id="SSF53901">
    <property type="entry name" value="Thiolase-like"/>
    <property type="match status" value="1"/>
</dbReference>
<dbReference type="GO" id="GO:0031177">
    <property type="term" value="F:phosphopantetheine binding"/>
    <property type="evidence" value="ECO:0007669"/>
    <property type="project" value="InterPro"/>
</dbReference>
<dbReference type="InterPro" id="IPR014031">
    <property type="entry name" value="Ketoacyl_synth_C"/>
</dbReference>
<dbReference type="Pfam" id="PF00109">
    <property type="entry name" value="ketoacyl-synt"/>
    <property type="match status" value="1"/>
</dbReference>
<dbReference type="InterPro" id="IPR050091">
    <property type="entry name" value="PKS_NRPS_Biosynth_Enz"/>
</dbReference>
<dbReference type="Gene3D" id="1.10.1200.10">
    <property type="entry name" value="ACP-like"/>
    <property type="match status" value="1"/>
</dbReference>
<dbReference type="InterPro" id="IPR014030">
    <property type="entry name" value="Ketoacyl_synth_N"/>
</dbReference>
<evidence type="ECO:0000259" key="5">
    <source>
        <dbReference type="PROSITE" id="PS52004"/>
    </source>
</evidence>
<dbReference type="InterPro" id="IPR009081">
    <property type="entry name" value="PP-bd_ACP"/>
</dbReference>
<dbReference type="Gene3D" id="3.40.47.10">
    <property type="match status" value="1"/>
</dbReference>
<dbReference type="Pfam" id="PF22621">
    <property type="entry name" value="CurL-like_PKS_C"/>
    <property type="match status" value="1"/>
</dbReference>
<dbReference type="InterPro" id="IPR020841">
    <property type="entry name" value="PKS_Beta-ketoAc_synthase_dom"/>
</dbReference>
<feature type="domain" description="Carrier" evidence="4">
    <location>
        <begin position="961"/>
        <end position="1035"/>
    </location>
</feature>
<dbReference type="Pfam" id="PF02801">
    <property type="entry name" value="Ketoacyl-synt_C"/>
    <property type="match status" value="1"/>
</dbReference>
<dbReference type="SUPFAM" id="SSF52151">
    <property type="entry name" value="FabD/lysophospholipase-like"/>
    <property type="match status" value="1"/>
</dbReference>
<dbReference type="PROSITE" id="PS00012">
    <property type="entry name" value="PHOSPHOPANTETHEINE"/>
    <property type="match status" value="1"/>
</dbReference>
<dbReference type="InterPro" id="IPR006162">
    <property type="entry name" value="Ppantetheine_attach_site"/>
</dbReference>
<dbReference type="InterPro" id="IPR018201">
    <property type="entry name" value="Ketoacyl_synth_AS"/>
</dbReference>
<protein>
    <submittedName>
        <fullName evidence="6">Beta-ketoacyl synthase</fullName>
    </submittedName>
</protein>
<dbReference type="STRING" id="1458985.BJP34_22185"/>
<dbReference type="PROSITE" id="PS52004">
    <property type="entry name" value="KS3_2"/>
    <property type="match status" value="1"/>
</dbReference>
<dbReference type="PANTHER" id="PTHR43775:SF37">
    <property type="entry name" value="SI:DKEY-61P9.11"/>
    <property type="match status" value="1"/>
</dbReference>
<dbReference type="CDD" id="cd00833">
    <property type="entry name" value="PKS"/>
    <property type="match status" value="1"/>
</dbReference>
<dbReference type="KEGG" id="mpro:BJP34_22185"/>
<accession>A0A1D8TVU8</accession>
<evidence type="ECO:0000256" key="3">
    <source>
        <dbReference type="ARBA" id="ARBA00022679"/>
    </source>
</evidence>